<dbReference type="RefSeq" id="WP_144984287.1">
    <property type="nucleotide sequence ID" value="NZ_CP037920.1"/>
</dbReference>
<name>A0A517VTK1_9PLAN</name>
<dbReference type="Pfam" id="PF07394">
    <property type="entry name" value="DUF1501"/>
    <property type="match status" value="1"/>
</dbReference>
<dbReference type="EMBL" id="CP037920">
    <property type="protein sequence ID" value="QDT96341.1"/>
    <property type="molecule type" value="Genomic_DNA"/>
</dbReference>
<protein>
    <recommendedName>
        <fullName evidence="3">DUF1501 domain-containing protein</fullName>
    </recommendedName>
</protein>
<dbReference type="PROSITE" id="PS51318">
    <property type="entry name" value="TAT"/>
    <property type="match status" value="1"/>
</dbReference>
<dbReference type="SUPFAM" id="SSF53649">
    <property type="entry name" value="Alkaline phosphatase-like"/>
    <property type="match status" value="1"/>
</dbReference>
<dbReference type="Proteomes" id="UP000318704">
    <property type="component" value="Chromosome"/>
</dbReference>
<gene>
    <name evidence="1" type="ORF">V144x_17950</name>
</gene>
<evidence type="ECO:0000313" key="1">
    <source>
        <dbReference type="EMBL" id="QDT96341.1"/>
    </source>
</evidence>
<dbReference type="InterPro" id="IPR017850">
    <property type="entry name" value="Alkaline_phosphatase_core_sf"/>
</dbReference>
<reference evidence="1 2" key="1">
    <citation type="submission" date="2019-03" db="EMBL/GenBank/DDBJ databases">
        <title>Deep-cultivation of Planctomycetes and their phenomic and genomic characterization uncovers novel biology.</title>
        <authorList>
            <person name="Wiegand S."/>
            <person name="Jogler M."/>
            <person name="Boedeker C."/>
            <person name="Pinto D."/>
            <person name="Vollmers J."/>
            <person name="Rivas-Marin E."/>
            <person name="Kohn T."/>
            <person name="Peeters S.H."/>
            <person name="Heuer A."/>
            <person name="Rast P."/>
            <person name="Oberbeckmann S."/>
            <person name="Bunk B."/>
            <person name="Jeske O."/>
            <person name="Meyerdierks A."/>
            <person name="Storesund J.E."/>
            <person name="Kallscheuer N."/>
            <person name="Luecker S."/>
            <person name="Lage O.M."/>
            <person name="Pohl T."/>
            <person name="Merkel B.J."/>
            <person name="Hornburger P."/>
            <person name="Mueller R.-W."/>
            <person name="Bruemmer F."/>
            <person name="Labrenz M."/>
            <person name="Spormann A.M."/>
            <person name="Op den Camp H."/>
            <person name="Overmann J."/>
            <person name="Amann R."/>
            <person name="Jetten M.S.M."/>
            <person name="Mascher T."/>
            <person name="Medema M.H."/>
            <person name="Devos D.P."/>
            <person name="Kaster A.-K."/>
            <person name="Ovreas L."/>
            <person name="Rohde M."/>
            <person name="Galperin M.Y."/>
            <person name="Jogler C."/>
        </authorList>
    </citation>
    <scope>NUCLEOTIDE SEQUENCE [LARGE SCALE GENOMIC DNA]</scope>
    <source>
        <strain evidence="1 2">V144</strain>
    </source>
</reference>
<evidence type="ECO:0008006" key="3">
    <source>
        <dbReference type="Google" id="ProtNLM"/>
    </source>
</evidence>
<evidence type="ECO:0000313" key="2">
    <source>
        <dbReference type="Proteomes" id="UP000318704"/>
    </source>
</evidence>
<sequence length="426" mass="46234">MSLYHHQHIQTHRKGFSRRSFLKKFSMGAMAAGTLSFHDLMSVSAEELRKEGRAMILLWMAGGPSQLETFDPKPKSSGAGDKKAISTSVSGIEISENWKNTAKVMQDIALIRSMTNKEGNHQRASYQMHTGYIPSGSVKHPSLGSNIAREIGNRELDIPSIVSVGTTNGAGFLGVDYEPFNVSNPGNTPNNVAATVPNQRYQKRLGLLNRLDSEFAGRGGEVVVKNHSKIYNKASSLVLSPETKVFDFSSEPESLREQYGDNTFGKGCLLARRLVEAGSTFIEVRSNGWDNHANISEVITPISQQVDTGMAALISDLKERGMLERTLVVWMGEFGRTPKINARGGRDHYPRVFSAAMAGGGVQGGQVIGSSTANGSAVQDRPVSVADLFCSICQSLKVDPKKENMSPLGRPMKIVDGGKVVTELFS</sequence>
<dbReference type="InterPro" id="IPR010869">
    <property type="entry name" value="DUF1501"/>
</dbReference>
<dbReference type="KEGG" id="gaw:V144x_17950"/>
<accession>A0A517VTK1</accession>
<dbReference type="PANTHER" id="PTHR43737">
    <property type="entry name" value="BLL7424 PROTEIN"/>
    <property type="match status" value="1"/>
</dbReference>
<proteinExistence type="predicted"/>
<dbReference type="PANTHER" id="PTHR43737:SF1">
    <property type="entry name" value="DUF1501 DOMAIN-CONTAINING PROTEIN"/>
    <property type="match status" value="1"/>
</dbReference>
<organism evidence="1 2">
    <name type="scientific">Gimesia aquarii</name>
    <dbReference type="NCBI Taxonomy" id="2527964"/>
    <lineage>
        <taxon>Bacteria</taxon>
        <taxon>Pseudomonadati</taxon>
        <taxon>Planctomycetota</taxon>
        <taxon>Planctomycetia</taxon>
        <taxon>Planctomycetales</taxon>
        <taxon>Planctomycetaceae</taxon>
        <taxon>Gimesia</taxon>
    </lineage>
</organism>
<dbReference type="AlphaFoldDB" id="A0A517VTK1"/>
<dbReference type="InterPro" id="IPR006311">
    <property type="entry name" value="TAT_signal"/>
</dbReference>
<dbReference type="Gene3D" id="3.40.720.10">
    <property type="entry name" value="Alkaline Phosphatase, subunit A"/>
    <property type="match status" value="1"/>
</dbReference>